<organism evidence="1 2">
    <name type="scientific">Phytoactinopolyspora halophila</name>
    <dbReference type="NCBI Taxonomy" id="1981511"/>
    <lineage>
        <taxon>Bacteria</taxon>
        <taxon>Bacillati</taxon>
        <taxon>Actinomycetota</taxon>
        <taxon>Actinomycetes</taxon>
        <taxon>Jiangellales</taxon>
        <taxon>Jiangellaceae</taxon>
        <taxon>Phytoactinopolyspora</taxon>
    </lineage>
</organism>
<proteinExistence type="predicted"/>
<evidence type="ECO:0000313" key="1">
    <source>
        <dbReference type="EMBL" id="RAW14688.1"/>
    </source>
</evidence>
<accession>A0A329QVE0</accession>
<dbReference type="Proteomes" id="UP000250462">
    <property type="component" value="Unassembled WGS sequence"/>
</dbReference>
<dbReference type="AlphaFoldDB" id="A0A329QVE0"/>
<reference evidence="1 2" key="1">
    <citation type="submission" date="2018-06" db="EMBL/GenBank/DDBJ databases">
        <title>Phytoactinopolyspora halophila sp. nov., a novel halophilic actinomycete isolated from a saline soil in China.</title>
        <authorList>
            <person name="Tang S.-K."/>
        </authorList>
    </citation>
    <scope>NUCLEOTIDE SEQUENCE [LARGE SCALE GENOMIC DNA]</scope>
    <source>
        <strain evidence="1 2">YIM 96934</strain>
    </source>
</reference>
<dbReference type="EMBL" id="QMIG01000008">
    <property type="protein sequence ID" value="RAW14688.1"/>
    <property type="molecule type" value="Genomic_DNA"/>
</dbReference>
<comment type="caution">
    <text evidence="1">The sequence shown here is derived from an EMBL/GenBank/DDBJ whole genome shotgun (WGS) entry which is preliminary data.</text>
</comment>
<name>A0A329QVE0_9ACTN</name>
<sequence>MCGGTVGSDGFSTQLLATSKMPMDQRQPYRGHVHRNVIVWHVERVRDRGPLRPVRLGQRPIVQTSMWVLVARDVPVITVPTSDTTEGV</sequence>
<keyword evidence="2" id="KW-1185">Reference proteome</keyword>
<evidence type="ECO:0000313" key="2">
    <source>
        <dbReference type="Proteomes" id="UP000250462"/>
    </source>
</evidence>
<gene>
    <name evidence="1" type="ORF">DPM12_10535</name>
</gene>
<protein>
    <submittedName>
        <fullName evidence="1">Uncharacterized protein</fullName>
    </submittedName>
</protein>